<dbReference type="PANTHER" id="PTHR10830">
    <property type="entry name" value="DOLICHYL-DIPHOSPHOOLIGOSACCHARIDE--PROTEIN GLYCOSYLTRANSFERASE 48 KDA SUBUNIT"/>
    <property type="match status" value="1"/>
</dbReference>
<evidence type="ECO:0000259" key="9">
    <source>
        <dbReference type="Pfam" id="PF03345"/>
    </source>
</evidence>
<dbReference type="STRING" id="1160509.A0A3N4I7L5"/>
<keyword evidence="4 8" id="KW-0812">Transmembrane</keyword>
<dbReference type="Pfam" id="PF03345">
    <property type="entry name" value="OST48_N"/>
    <property type="match status" value="1"/>
</dbReference>
<comment type="similarity">
    <text evidence="3 8">Belongs to the DDOST 48 kDa subunit family.</text>
</comment>
<accession>A0A3N4I7L5</accession>
<dbReference type="InterPro" id="IPR005013">
    <property type="entry name" value="DDOST_48_kDa_subunit"/>
</dbReference>
<proteinExistence type="inferred from homology"/>
<keyword evidence="12" id="KW-1185">Reference proteome</keyword>
<evidence type="ECO:0000256" key="2">
    <source>
        <dbReference type="ARBA" id="ARBA00004922"/>
    </source>
</evidence>
<dbReference type="OrthoDB" id="29105at2759"/>
<keyword evidence="7 8" id="KW-0472">Membrane</keyword>
<evidence type="ECO:0000313" key="11">
    <source>
        <dbReference type="EMBL" id="RPA82059.1"/>
    </source>
</evidence>
<keyword evidence="8" id="KW-0732">Signal</keyword>
<evidence type="ECO:0000256" key="7">
    <source>
        <dbReference type="ARBA" id="ARBA00023136"/>
    </source>
</evidence>
<dbReference type="GO" id="GO:0008250">
    <property type="term" value="C:oligosaccharyltransferase complex"/>
    <property type="evidence" value="ECO:0007669"/>
    <property type="project" value="TreeGrafter"/>
</dbReference>
<feature type="signal peptide" evidence="8">
    <location>
        <begin position="1"/>
        <end position="27"/>
    </location>
</feature>
<evidence type="ECO:0000256" key="6">
    <source>
        <dbReference type="ARBA" id="ARBA00022989"/>
    </source>
</evidence>
<dbReference type="Pfam" id="PF23358">
    <property type="entry name" value="OST48_MD"/>
    <property type="match status" value="1"/>
</dbReference>
<feature type="transmembrane region" description="Helical" evidence="8">
    <location>
        <begin position="413"/>
        <end position="436"/>
    </location>
</feature>
<dbReference type="GO" id="GO:0018279">
    <property type="term" value="P:protein N-linked glycosylation via asparagine"/>
    <property type="evidence" value="ECO:0007669"/>
    <property type="project" value="UniProtKB-UniRule"/>
</dbReference>
<gene>
    <name evidence="11" type="ORF">BJ508DRAFT_361451</name>
</gene>
<dbReference type="UniPathway" id="UPA00378"/>
<feature type="chain" id="PRO_5017846945" description="Dolichyl-diphosphooligosaccharide--protein glycosyltransferase subunit WBP1" evidence="8">
    <location>
        <begin position="28"/>
        <end position="451"/>
    </location>
</feature>
<comment type="subunit">
    <text evidence="8">Component of the oligosaccharyltransferase (OST) complex.</text>
</comment>
<comment type="pathway">
    <text evidence="2 8">Protein modification; protein glycosylation.</text>
</comment>
<dbReference type="InterPro" id="IPR055459">
    <property type="entry name" value="OST48_MD"/>
</dbReference>
<keyword evidence="5 8" id="KW-0256">Endoplasmic reticulum</keyword>
<dbReference type="EMBL" id="ML119674">
    <property type="protein sequence ID" value="RPA82059.1"/>
    <property type="molecule type" value="Genomic_DNA"/>
</dbReference>
<name>A0A3N4I7L5_ASCIM</name>
<evidence type="ECO:0000256" key="8">
    <source>
        <dbReference type="RuleBase" id="RU361142"/>
    </source>
</evidence>
<reference evidence="11 12" key="1">
    <citation type="journal article" date="2018" name="Nat. Ecol. Evol.">
        <title>Pezizomycetes genomes reveal the molecular basis of ectomycorrhizal truffle lifestyle.</title>
        <authorList>
            <person name="Murat C."/>
            <person name="Payen T."/>
            <person name="Noel B."/>
            <person name="Kuo A."/>
            <person name="Morin E."/>
            <person name="Chen J."/>
            <person name="Kohler A."/>
            <person name="Krizsan K."/>
            <person name="Balestrini R."/>
            <person name="Da Silva C."/>
            <person name="Montanini B."/>
            <person name="Hainaut M."/>
            <person name="Levati E."/>
            <person name="Barry K.W."/>
            <person name="Belfiori B."/>
            <person name="Cichocki N."/>
            <person name="Clum A."/>
            <person name="Dockter R.B."/>
            <person name="Fauchery L."/>
            <person name="Guy J."/>
            <person name="Iotti M."/>
            <person name="Le Tacon F."/>
            <person name="Lindquist E.A."/>
            <person name="Lipzen A."/>
            <person name="Malagnac F."/>
            <person name="Mello A."/>
            <person name="Molinier V."/>
            <person name="Miyauchi S."/>
            <person name="Poulain J."/>
            <person name="Riccioni C."/>
            <person name="Rubini A."/>
            <person name="Sitrit Y."/>
            <person name="Splivallo R."/>
            <person name="Traeger S."/>
            <person name="Wang M."/>
            <person name="Zifcakova L."/>
            <person name="Wipf D."/>
            <person name="Zambonelli A."/>
            <person name="Paolocci F."/>
            <person name="Nowrousian M."/>
            <person name="Ottonello S."/>
            <person name="Baldrian P."/>
            <person name="Spatafora J.W."/>
            <person name="Henrissat B."/>
            <person name="Nagy L.G."/>
            <person name="Aury J.M."/>
            <person name="Wincker P."/>
            <person name="Grigoriev I.V."/>
            <person name="Bonfante P."/>
            <person name="Martin F.M."/>
        </authorList>
    </citation>
    <scope>NUCLEOTIDE SEQUENCE [LARGE SCALE GENOMIC DNA]</scope>
    <source>
        <strain evidence="11 12">RN42</strain>
    </source>
</reference>
<evidence type="ECO:0000313" key="12">
    <source>
        <dbReference type="Proteomes" id="UP000275078"/>
    </source>
</evidence>
<evidence type="ECO:0000256" key="5">
    <source>
        <dbReference type="ARBA" id="ARBA00022824"/>
    </source>
</evidence>
<evidence type="ECO:0000256" key="3">
    <source>
        <dbReference type="ARBA" id="ARBA00008743"/>
    </source>
</evidence>
<feature type="domain" description="OST48 N-terminal" evidence="9">
    <location>
        <begin position="30"/>
        <end position="280"/>
    </location>
</feature>
<dbReference type="Proteomes" id="UP000275078">
    <property type="component" value="Unassembled WGS sequence"/>
</dbReference>
<dbReference type="AlphaFoldDB" id="A0A3N4I7L5"/>
<protein>
    <recommendedName>
        <fullName evidence="8">Dolichyl-diphosphooligosaccharide--protein glycosyltransferase subunit WBP1</fullName>
        <shortName evidence="8">Oligosaccharyl transferase subunit WBP1</shortName>
    </recommendedName>
</protein>
<comment type="subcellular location">
    <subcellularLocation>
        <location evidence="8">Endoplasmic reticulum membrane</location>
        <topology evidence="8">Single-pass type I membrane protein</topology>
    </subcellularLocation>
    <subcellularLocation>
        <location evidence="1">Membrane</location>
        <topology evidence="1">Single-pass type I membrane protein</topology>
    </subcellularLocation>
</comment>
<keyword evidence="6 8" id="KW-1133">Transmembrane helix</keyword>
<feature type="domain" description="OST48 middle" evidence="10">
    <location>
        <begin position="302"/>
        <end position="436"/>
    </location>
</feature>
<evidence type="ECO:0000256" key="1">
    <source>
        <dbReference type="ARBA" id="ARBA00004479"/>
    </source>
</evidence>
<dbReference type="PANTHER" id="PTHR10830:SF0">
    <property type="entry name" value="DOLICHYL-DIPHOSPHOOLIGOSACCHARIDE--PROTEIN GLYCOSYLTRANSFERASE 48 KDA SUBUNIT"/>
    <property type="match status" value="1"/>
</dbReference>
<dbReference type="GO" id="GO:0016740">
    <property type="term" value="F:transferase activity"/>
    <property type="evidence" value="ECO:0007669"/>
    <property type="project" value="UniProtKB-KW"/>
</dbReference>
<evidence type="ECO:0000259" key="10">
    <source>
        <dbReference type="Pfam" id="PF23358"/>
    </source>
</evidence>
<organism evidence="11 12">
    <name type="scientific">Ascobolus immersus RN42</name>
    <dbReference type="NCBI Taxonomy" id="1160509"/>
    <lineage>
        <taxon>Eukaryota</taxon>
        <taxon>Fungi</taxon>
        <taxon>Dikarya</taxon>
        <taxon>Ascomycota</taxon>
        <taxon>Pezizomycotina</taxon>
        <taxon>Pezizomycetes</taxon>
        <taxon>Pezizales</taxon>
        <taxon>Ascobolaceae</taxon>
        <taxon>Ascobolus</taxon>
    </lineage>
</organism>
<dbReference type="InterPro" id="IPR055457">
    <property type="entry name" value="OST48_N"/>
</dbReference>
<keyword evidence="11" id="KW-0808">Transferase</keyword>
<evidence type="ECO:0000256" key="4">
    <source>
        <dbReference type="ARBA" id="ARBA00022692"/>
    </source>
</evidence>
<comment type="function">
    <text evidence="8">Subunit of the oligosaccharyl transferase (OST) complex that catalyzes the initial transfer of a defined glycan (Glc(3)Man(9)GlcNAc(2) in eukaryotes) from the lipid carrier dolichol-pyrophosphate to an asparagine residue within an Asn-X-Ser/Thr consensus motif in nascent polypeptide chains, the first step in protein N-glycosylation. N-glycosylation occurs cotranslationally and the complex associates with the Sec61 complex at the channel-forming translocon complex that mediates protein translocation across the endoplasmic reticulum (ER).</text>
</comment>
<sequence>MLNSPMKVLATLSVLFSSLATCASVAGQRVLVVDEVGSQEKYSQFFNDLKDRGYDLVFESPKSTSLSLFQRGERIYDHAILLPPSSKAYGPNLTPQTLVKFINSSGNILLLINPSSVPETTRDFAREMDIFLPPKDYAITDHYIFDRSSARENHDTLIVRSPQGSPDQKSYFSTTFPVIWKGTGFTIGNSPLVNPILKGARGSYVYDTKEDAVYTDDPWAVGAQINLVAAVQARNNARLTVVGSDVVFTDEFFDKEVTAADGYGLRSGNREFARKLVSWTFQETGVLRVDKIEHGRVGFSERNEGIYRVKNDLEYTVTLSEHTPVGWKPYVAPPEDRVQLEFTMLDPHYRLNLNQTEPGVYHASFKAPDRHGIFSFRLNYKRPFVSYIDEKQTITLRHFAHDEYTRSWAISGAWVWLAGIVVTIAGWGLFVVGWLWCEETSGVKKKGKKLL</sequence>